<feature type="transmembrane region" description="Helical" evidence="4">
    <location>
        <begin position="109"/>
        <end position="132"/>
    </location>
</feature>
<feature type="compositionally biased region" description="Polar residues" evidence="5">
    <location>
        <begin position="20"/>
        <end position="54"/>
    </location>
</feature>
<name>A0ABP2ERA2_AJEDR</name>
<sequence length="197" mass="21349">MASYIPSFSPSPGTAPSPLSKMSSTASQPNETTQSQSQTPPALTLQPSKKSRIPNSTKLLVGGTAFLILSSIITRRALLRKRMSSLPPTYTSAPFHQPPVNGALEALEALNIATINVASVAMIGVGAGMYAFDINTMEDLRRKVRGGLGIDGTGRSEQDVEEELEEWVVSVMNRKTEKEKRGSAVEREYVNERGKER</sequence>
<evidence type="ECO:0000256" key="4">
    <source>
        <dbReference type="RuleBase" id="RU367098"/>
    </source>
</evidence>
<evidence type="ECO:0000313" key="6">
    <source>
        <dbReference type="EMBL" id="EEQ84482.2"/>
    </source>
</evidence>
<dbReference type="RefSeq" id="XP_045272438.1">
    <property type="nucleotide sequence ID" value="XM_045416787.1"/>
</dbReference>
<evidence type="ECO:0000256" key="2">
    <source>
        <dbReference type="ARBA" id="ARBA00022989"/>
    </source>
</evidence>
<comment type="subcellular location">
    <subcellularLocation>
        <location evidence="4">Membrane</location>
        <topology evidence="4">Multi-pass membrane protein</topology>
    </subcellularLocation>
</comment>
<keyword evidence="7" id="KW-1185">Reference proteome</keyword>
<dbReference type="InterPro" id="IPR038814">
    <property type="entry name" value="AIM11"/>
</dbReference>
<dbReference type="GeneID" id="69023902"/>
<feature type="transmembrane region" description="Helical" evidence="4">
    <location>
        <begin position="59"/>
        <end position="78"/>
    </location>
</feature>
<keyword evidence="3 4" id="KW-0472">Membrane</keyword>
<reference evidence="7" key="1">
    <citation type="journal article" date="2015" name="PLoS Genet.">
        <title>The dynamic genome and transcriptome of the human fungal pathogen Blastomyces and close relative Emmonsia.</title>
        <authorList>
            <person name="Munoz J.F."/>
            <person name="Gauthier G.M."/>
            <person name="Desjardins C.A."/>
            <person name="Gallo J.E."/>
            <person name="Holder J."/>
            <person name="Sullivan T.D."/>
            <person name="Marty A.J."/>
            <person name="Carmen J.C."/>
            <person name="Chen Z."/>
            <person name="Ding L."/>
            <person name="Gujja S."/>
            <person name="Magrini V."/>
            <person name="Misas E."/>
            <person name="Mitreva M."/>
            <person name="Priest M."/>
            <person name="Saif S."/>
            <person name="Whiston E.A."/>
            <person name="Young S."/>
            <person name="Zeng Q."/>
            <person name="Goldman W.E."/>
            <person name="Mardis E.R."/>
            <person name="Taylor J.W."/>
            <person name="McEwen J.G."/>
            <person name="Clay O.K."/>
            <person name="Klein B.S."/>
            <person name="Cuomo C.A."/>
        </authorList>
    </citation>
    <scope>NUCLEOTIDE SEQUENCE [LARGE SCALE GENOMIC DNA]</scope>
    <source>
        <strain evidence="7">ER-3 / ATCC MYA-2586</strain>
    </source>
</reference>
<evidence type="ECO:0000313" key="7">
    <source>
        <dbReference type="Proteomes" id="UP000002039"/>
    </source>
</evidence>
<gene>
    <name evidence="4" type="primary">AIM11</name>
    <name evidence="6" type="ORF">BDCG_01287</name>
</gene>
<feature type="region of interest" description="Disordered" evidence="5">
    <location>
        <begin position="1"/>
        <end position="54"/>
    </location>
</feature>
<comment type="similarity">
    <text evidence="4">Belongs to the AIM11 family.</text>
</comment>
<proteinExistence type="inferred from homology"/>
<dbReference type="PANTHER" id="PTHR39136">
    <property type="entry name" value="ALTERED INHERITANCE OF MITOCHONDRIA PROTEIN 11"/>
    <property type="match status" value="1"/>
</dbReference>
<evidence type="ECO:0000256" key="3">
    <source>
        <dbReference type="ARBA" id="ARBA00023136"/>
    </source>
</evidence>
<evidence type="ECO:0000256" key="5">
    <source>
        <dbReference type="SAM" id="MobiDB-lite"/>
    </source>
</evidence>
<protein>
    <recommendedName>
        <fullName evidence="4">Altered inheritance of mitochondria protein 11</fullName>
    </recommendedName>
</protein>
<accession>A0ABP2ERA2</accession>
<dbReference type="EMBL" id="EQ999973">
    <property type="protein sequence ID" value="EEQ84482.2"/>
    <property type="molecule type" value="Genomic_DNA"/>
</dbReference>
<dbReference type="Proteomes" id="UP000002039">
    <property type="component" value="Unassembled WGS sequence"/>
</dbReference>
<feature type="compositionally biased region" description="Polar residues" evidence="5">
    <location>
        <begin position="1"/>
        <end position="14"/>
    </location>
</feature>
<feature type="region of interest" description="Disordered" evidence="5">
    <location>
        <begin position="176"/>
        <end position="197"/>
    </location>
</feature>
<keyword evidence="2 4" id="KW-1133">Transmembrane helix</keyword>
<dbReference type="PANTHER" id="PTHR39136:SF1">
    <property type="entry name" value="ALTERED INHERITANCE OF MITOCHONDRIA PROTEIN 11"/>
    <property type="match status" value="1"/>
</dbReference>
<evidence type="ECO:0000256" key="1">
    <source>
        <dbReference type="ARBA" id="ARBA00022692"/>
    </source>
</evidence>
<keyword evidence="1 4" id="KW-0812">Transmembrane</keyword>
<organism evidence="6 7">
    <name type="scientific">Ajellomyces dermatitidis (strain ER-3 / ATCC MYA-2586)</name>
    <name type="common">Blastomyces dermatitidis</name>
    <dbReference type="NCBI Taxonomy" id="559297"/>
    <lineage>
        <taxon>Eukaryota</taxon>
        <taxon>Fungi</taxon>
        <taxon>Dikarya</taxon>
        <taxon>Ascomycota</taxon>
        <taxon>Pezizomycotina</taxon>
        <taxon>Eurotiomycetes</taxon>
        <taxon>Eurotiomycetidae</taxon>
        <taxon>Onygenales</taxon>
        <taxon>Ajellomycetaceae</taxon>
        <taxon>Blastomyces</taxon>
    </lineage>
</organism>